<dbReference type="InterPro" id="IPR000938">
    <property type="entry name" value="CAP-Gly_domain"/>
</dbReference>
<dbReference type="Gene3D" id="2.30.30.190">
    <property type="entry name" value="CAP Gly-rich-like domain"/>
    <property type="match status" value="1"/>
</dbReference>
<feature type="domain" description="CAP-Gly" evidence="3">
    <location>
        <begin position="805"/>
        <end position="882"/>
    </location>
</feature>
<feature type="region of interest" description="Disordered" evidence="2">
    <location>
        <begin position="646"/>
        <end position="674"/>
    </location>
</feature>
<organism evidence="4 5">
    <name type="scientific">Brenthis ino</name>
    <name type="common">lesser marbled fritillary</name>
    <dbReference type="NCBI Taxonomy" id="405034"/>
    <lineage>
        <taxon>Eukaryota</taxon>
        <taxon>Metazoa</taxon>
        <taxon>Ecdysozoa</taxon>
        <taxon>Arthropoda</taxon>
        <taxon>Hexapoda</taxon>
        <taxon>Insecta</taxon>
        <taxon>Pterygota</taxon>
        <taxon>Neoptera</taxon>
        <taxon>Endopterygota</taxon>
        <taxon>Lepidoptera</taxon>
        <taxon>Glossata</taxon>
        <taxon>Ditrysia</taxon>
        <taxon>Papilionoidea</taxon>
        <taxon>Nymphalidae</taxon>
        <taxon>Heliconiinae</taxon>
        <taxon>Argynnini</taxon>
        <taxon>Brenthis</taxon>
    </lineage>
</organism>
<evidence type="ECO:0000313" key="5">
    <source>
        <dbReference type="Proteomes" id="UP000838878"/>
    </source>
</evidence>
<feature type="region of interest" description="Disordered" evidence="2">
    <location>
        <begin position="137"/>
        <end position="180"/>
    </location>
</feature>
<dbReference type="SMART" id="SM01052">
    <property type="entry name" value="CAP_GLY"/>
    <property type="match status" value="1"/>
</dbReference>
<feature type="compositionally biased region" description="Basic and acidic residues" evidence="2">
    <location>
        <begin position="221"/>
        <end position="238"/>
    </location>
</feature>
<dbReference type="OrthoDB" id="2130750at2759"/>
<feature type="non-terminal residue" evidence="4">
    <location>
        <position position="887"/>
    </location>
</feature>
<dbReference type="SUPFAM" id="SSF74924">
    <property type="entry name" value="Cap-Gly domain"/>
    <property type="match status" value="1"/>
</dbReference>
<feature type="compositionally biased region" description="Polar residues" evidence="2">
    <location>
        <begin position="705"/>
        <end position="718"/>
    </location>
</feature>
<gene>
    <name evidence="4" type="ORF">BINO364_LOCUS6678</name>
</gene>
<feature type="region of interest" description="Disordered" evidence="2">
    <location>
        <begin position="321"/>
        <end position="365"/>
    </location>
</feature>
<proteinExistence type="predicted"/>
<dbReference type="InterPro" id="IPR036859">
    <property type="entry name" value="CAP-Gly_dom_sf"/>
</dbReference>
<feature type="compositionally biased region" description="Polar residues" evidence="2">
    <location>
        <begin position="321"/>
        <end position="341"/>
    </location>
</feature>
<dbReference type="EMBL" id="OV170222">
    <property type="protein sequence ID" value="CAH0720451.1"/>
    <property type="molecule type" value="Genomic_DNA"/>
</dbReference>
<feature type="compositionally biased region" description="Low complexity" evidence="2">
    <location>
        <begin position="146"/>
        <end position="173"/>
    </location>
</feature>
<evidence type="ECO:0000256" key="1">
    <source>
        <dbReference type="SAM" id="Coils"/>
    </source>
</evidence>
<name>A0A8J9YBM9_9NEOP</name>
<dbReference type="Pfam" id="PF01302">
    <property type="entry name" value="CAP_GLY"/>
    <property type="match status" value="1"/>
</dbReference>
<feature type="region of interest" description="Disordered" evidence="2">
    <location>
        <begin position="697"/>
        <end position="721"/>
    </location>
</feature>
<sequence>MDNGRLETVPPGTMHLDTVRSLHQTVVSLRTALEISKNELKELKEKYQEHSRCIEYADIIEKLTLENHILRRKIIDSGGVESSNPKRNINLEFSYSPSAQVEESEVLIKTATTDSNAIEDLEPNTLENKDKSTEKLEEILEESKSESIISENSNSPNVTSSPNIDDSESQVSVSKEESDVNVPSFKTKLELLSKFDVRIKVKTLKEGTVISSTTSETDSTTEERKEKSTGKSSESKTSIHFEEHKEHFENFENPKGDQIHLKSISSENIKMAVPNEAEVKSKTDKFDVQVRITSEDSLVLQDKHERARRKETMNLDVDNLSLKSMSEGDNSVFSEGTTPLEHNSAPDDKQDQENASGNESEEVDDIELIFTTDESKDMSNLQEDLVSIRETDHWTPASASTPHSTPVLIKFHTLDPDFQPGRETNSGRKENQENTPCYTEHSLRMKRVSLPNDKEIKQVGFNEKGTLELPGRGILKSYDNKSDNMLYRKSPNASTRRLDSVDSLTGEYNRGLSFDNTKSSSYDLGSSFDVLHREESVDSFHRTRMGHRFSVFAETDISKCGISEDDLASNLNVRRNTCPNPFQYRPPLSRTGVRSGYKASGRARPVLYQGLAPRRESSAQTDVSALPNRWTSDGYLAYKMSAPMPTAAPTLPQRAAARRPAAAEARPAPARRSDEARRVLLSDIGFTSMVPELSRSAEPLWTQRRPPSTTHDQSQSPVSRYRYRSPCLSVDRSNDWTTQTNASTIKGMSWRGSLPDVRDTDQLLHETELFLRRSIDNLRSSSLDTEARAPPGQPYLPTEARQLRLGHVVKLITPQGRLAVGRVRYVGLAGGTAATSGIVVGAEFSCTQYPGLPRNDGTYHGRRYFLTPPQNTALFVPFSKIVMAWAN</sequence>
<evidence type="ECO:0000256" key="2">
    <source>
        <dbReference type="SAM" id="MobiDB-lite"/>
    </source>
</evidence>
<evidence type="ECO:0000259" key="3">
    <source>
        <dbReference type="SMART" id="SM01052"/>
    </source>
</evidence>
<reference evidence="4" key="1">
    <citation type="submission" date="2021-12" db="EMBL/GenBank/DDBJ databases">
        <authorList>
            <person name="Martin H S."/>
        </authorList>
    </citation>
    <scope>NUCLEOTIDE SEQUENCE</scope>
</reference>
<feature type="coiled-coil region" evidence="1">
    <location>
        <begin position="26"/>
        <end position="53"/>
    </location>
</feature>
<dbReference type="Proteomes" id="UP000838878">
    <property type="component" value="Chromosome 2"/>
</dbReference>
<accession>A0A8J9YBM9</accession>
<feature type="region of interest" description="Disordered" evidence="2">
    <location>
        <begin position="209"/>
        <end position="238"/>
    </location>
</feature>
<keyword evidence="5" id="KW-1185">Reference proteome</keyword>
<evidence type="ECO:0000313" key="4">
    <source>
        <dbReference type="EMBL" id="CAH0720451.1"/>
    </source>
</evidence>
<keyword evidence="1" id="KW-0175">Coiled coil</keyword>
<dbReference type="AlphaFoldDB" id="A0A8J9YBM9"/>
<protein>
    <recommendedName>
        <fullName evidence="3">CAP-Gly domain-containing protein</fullName>
    </recommendedName>
</protein>
<feature type="region of interest" description="Disordered" evidence="2">
    <location>
        <begin position="418"/>
        <end position="437"/>
    </location>
</feature>
<feature type="compositionally biased region" description="Low complexity" evidence="2">
    <location>
        <begin position="646"/>
        <end position="670"/>
    </location>
</feature>